<keyword evidence="1" id="KW-0732">Signal</keyword>
<evidence type="ECO:0000313" key="3">
    <source>
        <dbReference type="EMBL" id="GAA4246756.1"/>
    </source>
</evidence>
<evidence type="ECO:0000256" key="1">
    <source>
        <dbReference type="SAM" id="SignalP"/>
    </source>
</evidence>
<evidence type="ECO:0000313" key="4">
    <source>
        <dbReference type="Proteomes" id="UP001501682"/>
    </source>
</evidence>
<gene>
    <name evidence="3" type="ORF">GCM10022292_33950</name>
</gene>
<organism evidence="3 4">
    <name type="scientific">Winogradskyella damuponensis</name>
    <dbReference type="NCBI Taxonomy" id="943939"/>
    <lineage>
        <taxon>Bacteria</taxon>
        <taxon>Pseudomonadati</taxon>
        <taxon>Bacteroidota</taxon>
        <taxon>Flavobacteriia</taxon>
        <taxon>Flavobacteriales</taxon>
        <taxon>Flavobacteriaceae</taxon>
        <taxon>Winogradskyella</taxon>
    </lineage>
</organism>
<protein>
    <recommendedName>
        <fullName evidence="2">DUF6705 domain-containing protein</fullName>
    </recommendedName>
</protein>
<dbReference type="Proteomes" id="UP001501682">
    <property type="component" value="Unassembled WGS sequence"/>
</dbReference>
<sequence length="200" mass="23584">MKHTFLLILFTFIFSSCKAQIAPLYQIDTDLPEGTHFKDLDNDLDHFEGTWKWQRNDSIVTIVLQKKEDVYDSDYNQYEDYLVGEYKFTVGNTVIQDYLSRLDDNTLIGLDHYIAGNTILHRNRKPVCDDCAINQRQVFVYYQDPLYEYINSAMVLRHKVENGVEKMNIVFYSFNSFVPPNLDSPMENRIPFGNYTFIKQ</sequence>
<name>A0ABP8D3P0_9FLAO</name>
<dbReference type="RefSeq" id="WP_334468799.1">
    <property type="nucleotide sequence ID" value="NZ_BAABCB010000051.1"/>
</dbReference>
<dbReference type="InterPro" id="IPR046551">
    <property type="entry name" value="DUF6705"/>
</dbReference>
<accession>A0ABP8D3P0</accession>
<evidence type="ECO:0000259" key="2">
    <source>
        <dbReference type="Pfam" id="PF20448"/>
    </source>
</evidence>
<reference evidence="4" key="1">
    <citation type="journal article" date="2019" name="Int. J. Syst. Evol. Microbiol.">
        <title>The Global Catalogue of Microorganisms (GCM) 10K type strain sequencing project: providing services to taxonomists for standard genome sequencing and annotation.</title>
        <authorList>
            <consortium name="The Broad Institute Genomics Platform"/>
            <consortium name="The Broad Institute Genome Sequencing Center for Infectious Disease"/>
            <person name="Wu L."/>
            <person name="Ma J."/>
        </authorList>
    </citation>
    <scope>NUCLEOTIDE SEQUENCE [LARGE SCALE GENOMIC DNA]</scope>
    <source>
        <strain evidence="4">JCM 17633</strain>
    </source>
</reference>
<comment type="caution">
    <text evidence="3">The sequence shown here is derived from an EMBL/GenBank/DDBJ whole genome shotgun (WGS) entry which is preliminary data.</text>
</comment>
<dbReference type="Pfam" id="PF20448">
    <property type="entry name" value="DUF6705"/>
    <property type="match status" value="1"/>
</dbReference>
<feature type="chain" id="PRO_5046068696" description="DUF6705 domain-containing protein" evidence="1">
    <location>
        <begin position="22"/>
        <end position="200"/>
    </location>
</feature>
<dbReference type="EMBL" id="BAABCB010000051">
    <property type="protein sequence ID" value="GAA4246756.1"/>
    <property type="molecule type" value="Genomic_DNA"/>
</dbReference>
<keyword evidence="4" id="KW-1185">Reference proteome</keyword>
<dbReference type="PROSITE" id="PS51257">
    <property type="entry name" value="PROKAR_LIPOPROTEIN"/>
    <property type="match status" value="1"/>
</dbReference>
<proteinExistence type="predicted"/>
<feature type="signal peptide" evidence="1">
    <location>
        <begin position="1"/>
        <end position="21"/>
    </location>
</feature>
<feature type="domain" description="DUF6705" evidence="2">
    <location>
        <begin position="1"/>
        <end position="200"/>
    </location>
</feature>